<comment type="caution">
    <text evidence="2">The sequence shown here is derived from an EMBL/GenBank/DDBJ whole genome shotgun (WGS) entry which is preliminary data.</text>
</comment>
<gene>
    <name evidence="2" type="ORF">NGM99_15860</name>
</gene>
<dbReference type="EMBL" id="JAMXQS010000007">
    <property type="protein sequence ID" value="MCO6051260.1"/>
    <property type="molecule type" value="Genomic_DNA"/>
</dbReference>
<reference evidence="2 3" key="1">
    <citation type="submission" date="2022-06" db="EMBL/GenBank/DDBJ databases">
        <title>Mesorhizobium sp. strain RP14 Genome sequencing and assembly.</title>
        <authorList>
            <person name="Kim I."/>
        </authorList>
    </citation>
    <scope>NUCLEOTIDE SEQUENCE [LARGE SCALE GENOMIC DNA]</scope>
    <source>
        <strain evidence="3">RP14(2022)</strain>
    </source>
</reference>
<feature type="compositionally biased region" description="Basic and acidic residues" evidence="1">
    <location>
        <begin position="32"/>
        <end position="41"/>
    </location>
</feature>
<keyword evidence="3" id="KW-1185">Reference proteome</keyword>
<protein>
    <recommendedName>
        <fullName evidence="4">ANTAR domain-containing protein</fullName>
    </recommendedName>
</protein>
<evidence type="ECO:0008006" key="4">
    <source>
        <dbReference type="Google" id="ProtNLM"/>
    </source>
</evidence>
<name>A0ABT1CAP8_9HYPH</name>
<feature type="compositionally biased region" description="Polar residues" evidence="1">
    <location>
        <begin position="11"/>
        <end position="23"/>
    </location>
</feature>
<accession>A0ABT1CAP8</accession>
<proteinExistence type="predicted"/>
<sequence>MAERPFLEGDQSMSSHHPATERSQAFGVSEHSSSRLRDVARAMRKARGGEQSDLNDPLGQQRQVTRAAALMCRLYGADAPAQARRIAQHFDNGTFAQRVMAAVEFMSRSGHQASTPNRETC</sequence>
<evidence type="ECO:0000256" key="1">
    <source>
        <dbReference type="SAM" id="MobiDB-lite"/>
    </source>
</evidence>
<evidence type="ECO:0000313" key="3">
    <source>
        <dbReference type="Proteomes" id="UP001205906"/>
    </source>
</evidence>
<dbReference type="Proteomes" id="UP001205906">
    <property type="component" value="Unassembled WGS sequence"/>
</dbReference>
<feature type="region of interest" description="Disordered" evidence="1">
    <location>
        <begin position="1"/>
        <end position="61"/>
    </location>
</feature>
<organism evidence="2 3">
    <name type="scientific">Mesorhizobium liriopis</name>
    <dbReference type="NCBI Taxonomy" id="2953882"/>
    <lineage>
        <taxon>Bacteria</taxon>
        <taxon>Pseudomonadati</taxon>
        <taxon>Pseudomonadota</taxon>
        <taxon>Alphaproteobacteria</taxon>
        <taxon>Hyphomicrobiales</taxon>
        <taxon>Phyllobacteriaceae</taxon>
        <taxon>Mesorhizobium</taxon>
    </lineage>
</organism>
<evidence type="ECO:0000313" key="2">
    <source>
        <dbReference type="EMBL" id="MCO6051260.1"/>
    </source>
</evidence>
<feature type="compositionally biased region" description="Polar residues" evidence="1">
    <location>
        <begin position="52"/>
        <end position="61"/>
    </location>
</feature>
<dbReference type="RefSeq" id="WP_252820618.1">
    <property type="nucleotide sequence ID" value="NZ_JAMXQS010000007.1"/>
</dbReference>